<keyword evidence="2" id="KW-1185">Reference proteome</keyword>
<protein>
    <submittedName>
        <fullName evidence="1">Uncharacterized protein</fullName>
    </submittedName>
</protein>
<comment type="caution">
    <text evidence="1">The sequence shown here is derived from an EMBL/GenBank/DDBJ whole genome shotgun (WGS) entry which is preliminary data.</text>
</comment>
<name>A0AA38M9B3_9CUCU</name>
<evidence type="ECO:0000313" key="1">
    <source>
        <dbReference type="EMBL" id="KAJ3648500.1"/>
    </source>
</evidence>
<dbReference type="AlphaFoldDB" id="A0AA38M9B3"/>
<sequence length="97" mass="10809">MITPPYGLVIMMFVGDIDLNPTESDIFARFLQLVTTDRQHAFKQPSATVLHFVFRGPQLQSSSNQRKSGRSDANTFALQDDRALAQGEYCGGPVYNI</sequence>
<organism evidence="1 2">
    <name type="scientific">Zophobas morio</name>
    <dbReference type="NCBI Taxonomy" id="2755281"/>
    <lineage>
        <taxon>Eukaryota</taxon>
        <taxon>Metazoa</taxon>
        <taxon>Ecdysozoa</taxon>
        <taxon>Arthropoda</taxon>
        <taxon>Hexapoda</taxon>
        <taxon>Insecta</taxon>
        <taxon>Pterygota</taxon>
        <taxon>Neoptera</taxon>
        <taxon>Endopterygota</taxon>
        <taxon>Coleoptera</taxon>
        <taxon>Polyphaga</taxon>
        <taxon>Cucujiformia</taxon>
        <taxon>Tenebrionidae</taxon>
        <taxon>Zophobas</taxon>
    </lineage>
</organism>
<dbReference type="EMBL" id="JALNTZ010000006">
    <property type="protein sequence ID" value="KAJ3648500.1"/>
    <property type="molecule type" value="Genomic_DNA"/>
</dbReference>
<proteinExistence type="predicted"/>
<dbReference type="Proteomes" id="UP001168821">
    <property type="component" value="Unassembled WGS sequence"/>
</dbReference>
<gene>
    <name evidence="1" type="ORF">Zmor_020298</name>
</gene>
<reference evidence="1" key="1">
    <citation type="journal article" date="2023" name="G3 (Bethesda)">
        <title>Whole genome assemblies of Zophobas morio and Tenebrio molitor.</title>
        <authorList>
            <person name="Kaur S."/>
            <person name="Stinson S.A."/>
            <person name="diCenzo G.C."/>
        </authorList>
    </citation>
    <scope>NUCLEOTIDE SEQUENCE</scope>
    <source>
        <strain evidence="1">QUZm001</strain>
    </source>
</reference>
<accession>A0AA38M9B3</accession>
<evidence type="ECO:0000313" key="2">
    <source>
        <dbReference type="Proteomes" id="UP001168821"/>
    </source>
</evidence>